<proteinExistence type="predicted"/>
<keyword evidence="3" id="KW-1185">Reference proteome</keyword>
<dbReference type="GeneID" id="3660041"/>
<organism evidence="2 3">
    <name type="scientific">Trypanosoma brucei brucei (strain 927/4 GUTat10.1)</name>
    <dbReference type="NCBI Taxonomy" id="185431"/>
    <lineage>
        <taxon>Eukaryota</taxon>
        <taxon>Discoba</taxon>
        <taxon>Euglenozoa</taxon>
        <taxon>Kinetoplastea</taxon>
        <taxon>Metakinetoplastina</taxon>
        <taxon>Trypanosomatida</taxon>
        <taxon>Trypanosomatidae</taxon>
        <taxon>Trypanosoma</taxon>
    </lineage>
</organism>
<protein>
    <submittedName>
        <fullName evidence="2">Uncharacterized protein</fullName>
    </submittedName>
</protein>
<keyword evidence="1" id="KW-0812">Transmembrane</keyword>
<evidence type="ECO:0000313" key="2">
    <source>
        <dbReference type="EMBL" id="EAN76233.1"/>
    </source>
</evidence>
<gene>
    <name evidence="2" type="ORF">Tb09.142.0360</name>
</gene>
<dbReference type="EMBL" id="CM000207">
    <property type="protein sequence ID" value="EAN76233.1"/>
    <property type="molecule type" value="Genomic_DNA"/>
</dbReference>
<dbReference type="InParanoid" id="Q38G37"/>
<reference evidence="2 3" key="2">
    <citation type="journal article" date="2005" name="Science">
        <title>The genome of the African trypanosome Trypanosoma brucei.</title>
        <authorList>
            <person name="Berriman M."/>
            <person name="Ghedin E."/>
            <person name="Hertz-Fowler C."/>
            <person name="Blandin G."/>
            <person name="Renauld H."/>
            <person name="Bartholomeu D.C."/>
            <person name="Lennard N.J."/>
            <person name="Caler E."/>
            <person name="Hamlin N.E."/>
            <person name="Haas B."/>
            <person name="Bohme U."/>
            <person name="Hannick L."/>
            <person name="Aslett M.A."/>
            <person name="Shallom J."/>
            <person name="Marcello L."/>
            <person name="Hou L."/>
            <person name="Wickstead B."/>
            <person name="Alsmark U.C."/>
            <person name="Arrowsmith C."/>
            <person name="Atkin R.J."/>
            <person name="Barron A.J."/>
            <person name="Bringaud F."/>
            <person name="Brooks K."/>
            <person name="Carrington M."/>
            <person name="Cherevach I."/>
            <person name="Chillingworth T.J."/>
            <person name="Churcher C."/>
            <person name="Clark L.N."/>
            <person name="Corton C.H."/>
            <person name="Cronin A."/>
            <person name="Davies R.M."/>
            <person name="Doggett J."/>
            <person name="Djikeng A."/>
            <person name="Feldblyum T."/>
            <person name="Field M.C."/>
            <person name="Fraser A."/>
            <person name="Goodhead I."/>
            <person name="Hance Z."/>
            <person name="Harper D."/>
            <person name="Harris B.R."/>
            <person name="Hauser H."/>
            <person name="Hostetler J."/>
            <person name="Ivens A."/>
            <person name="Jagels K."/>
            <person name="Johnson D."/>
            <person name="Johnson J."/>
            <person name="Jones K."/>
            <person name="Kerhornou A.X."/>
            <person name="Koo H."/>
            <person name="Larke N."/>
            <person name="Landfear S."/>
            <person name="Larkin C."/>
            <person name="Leech V."/>
            <person name="Line A."/>
            <person name="Lord A."/>
            <person name="Macleod A."/>
            <person name="Mooney P.J."/>
            <person name="Moule S."/>
            <person name="Martin D.M."/>
            <person name="Morgan G.W."/>
            <person name="Mungall K."/>
            <person name="Norbertczak H."/>
            <person name="Ormond D."/>
            <person name="Pai G."/>
            <person name="Peacock C.S."/>
            <person name="Peterson J."/>
            <person name="Quail M.A."/>
            <person name="Rabbinowitsch E."/>
            <person name="Rajandream M.A."/>
            <person name="Reitter C."/>
            <person name="Salzberg S.L."/>
            <person name="Sanders M."/>
            <person name="Schobel S."/>
            <person name="Sharp S."/>
            <person name="Simmonds M."/>
            <person name="Simpson A.J."/>
            <person name="Tallon L."/>
            <person name="Turner C.M."/>
            <person name="Tait A."/>
            <person name="Tivey A.R."/>
            <person name="Van Aken S."/>
            <person name="Walker D."/>
            <person name="Wanless D."/>
            <person name="Wang S."/>
            <person name="White B."/>
            <person name="White O."/>
            <person name="Whitehead S."/>
            <person name="Woodward J."/>
            <person name="Wortman J."/>
            <person name="Adams M.D."/>
            <person name="Embley T.M."/>
            <person name="Gull K."/>
            <person name="Ullu E."/>
            <person name="Barry J.D."/>
            <person name="Fairlamb A.H."/>
            <person name="Opperdoes F."/>
            <person name="Barrell B.G."/>
            <person name="Donelson J.E."/>
            <person name="Hall N."/>
            <person name="Fraser C.M."/>
            <person name="Melville S.E."/>
            <person name="El-Sayed N.M."/>
        </authorList>
    </citation>
    <scope>NUCLEOTIDE SEQUENCE [LARGE SCALE GENOMIC DNA]</scope>
    <source>
        <strain evidence="2 3">927/4 GUTat10.1</strain>
    </source>
</reference>
<name>Q38G37_TRYB2</name>
<reference evidence="2 3" key="1">
    <citation type="journal article" date="2005" name="Science">
        <title>Comparative genomics of trypanosomatid parasitic protozoa.</title>
        <authorList>
            <person name="El-Sayed N.M."/>
            <person name="Myler P.J."/>
            <person name="Blandin G."/>
            <person name="Berriman M."/>
            <person name="Crabtree J."/>
            <person name="Aggarwal G."/>
            <person name="Caler E."/>
            <person name="Renauld H."/>
            <person name="Worthey E.A."/>
            <person name="Hertz-Fowler C."/>
            <person name="Ghedin E."/>
            <person name="Peacock C."/>
            <person name="Bartholomeu D.C."/>
            <person name="Haas B.J."/>
            <person name="Tran A.N."/>
            <person name="Wortman J.R."/>
            <person name="Alsmark U.C."/>
            <person name="Angiuoli S."/>
            <person name="Anupama A."/>
            <person name="Badger J."/>
            <person name="Bringaud F."/>
            <person name="Cadag E."/>
            <person name="Carlton J.M."/>
            <person name="Cerqueira G.C."/>
            <person name="Creasy T."/>
            <person name="Delcher A.L."/>
            <person name="Djikeng A."/>
            <person name="Embley T.M."/>
            <person name="Hauser C."/>
            <person name="Ivens A.C."/>
            <person name="Kummerfeld S.K."/>
            <person name="Pereira-Leal J.B."/>
            <person name="Nilsson D."/>
            <person name="Peterson J."/>
            <person name="Salzberg S.L."/>
            <person name="Shallom J."/>
            <person name="Silva J.C."/>
            <person name="Sundaram J."/>
            <person name="Westenberger S."/>
            <person name="White O."/>
            <person name="Melville S.E."/>
            <person name="Donelson J.E."/>
            <person name="Andersson B."/>
            <person name="Stuart K.D."/>
            <person name="Hall N."/>
        </authorList>
    </citation>
    <scope>NUCLEOTIDE SEQUENCE [LARGE SCALE GENOMIC DNA]</scope>
    <source>
        <strain evidence="2 3">927/4 GUTat10.1</strain>
    </source>
</reference>
<evidence type="ECO:0000313" key="3">
    <source>
        <dbReference type="Proteomes" id="UP000008524"/>
    </source>
</evidence>
<sequence length="213" mass="24406">MCRRNPFHSNTITGNTSRFLSSPPFGCHQTLKSGISLRKYPIQNASFIISIISCIRFCSETCLWIKFPEAPSCCCCFRSVVEQCEVVRWHLRKRSVIRVRWFVDDCVATETLQFHTISLYPDCYKPLSSDCHSDKLGATHHFFLCTKSRFDNIFVHHMCYGIIAYLIPSIIPTCKVANGLLVLAQLALTTFPFILFHVVNGFPFHPHNCHHSC</sequence>
<dbReference type="PaxDb" id="5691-EAN76233"/>
<dbReference type="KEGG" id="tbr:Tb09.142.0360"/>
<keyword evidence="1" id="KW-0472">Membrane</keyword>
<feature type="transmembrane region" description="Helical" evidence="1">
    <location>
        <begin position="153"/>
        <end position="171"/>
    </location>
</feature>
<keyword evidence="1" id="KW-1133">Transmembrane helix</keyword>
<dbReference type="Proteomes" id="UP000008524">
    <property type="component" value="Chromosome 9"/>
</dbReference>
<feature type="transmembrane region" description="Helical" evidence="1">
    <location>
        <begin position="177"/>
        <end position="199"/>
    </location>
</feature>
<dbReference type="AlphaFoldDB" id="Q38G37"/>
<dbReference type="VEuPathDB" id="TriTrypDB:Tb927.9.710"/>
<accession>Q38G37</accession>
<dbReference type="RefSeq" id="XP_803386.1">
    <property type="nucleotide sequence ID" value="XM_798293.1"/>
</dbReference>
<evidence type="ECO:0000256" key="1">
    <source>
        <dbReference type="SAM" id="Phobius"/>
    </source>
</evidence>